<reference evidence="1 2" key="1">
    <citation type="journal article" date="2021" name="BMC Biol.">
        <title>Horizontally acquired antibacterial genes associated with adaptive radiation of ladybird beetles.</title>
        <authorList>
            <person name="Li H.S."/>
            <person name="Tang X.F."/>
            <person name="Huang Y.H."/>
            <person name="Xu Z.Y."/>
            <person name="Chen M.L."/>
            <person name="Du X.Y."/>
            <person name="Qiu B.Y."/>
            <person name="Chen P.T."/>
            <person name="Zhang W."/>
            <person name="Slipinski A."/>
            <person name="Escalona H.E."/>
            <person name="Waterhouse R.M."/>
            <person name="Zwick A."/>
            <person name="Pang H."/>
        </authorList>
    </citation>
    <scope>NUCLEOTIDE SEQUENCE [LARGE SCALE GENOMIC DNA]</scope>
    <source>
        <strain evidence="1">SYSU2018</strain>
    </source>
</reference>
<evidence type="ECO:0000313" key="2">
    <source>
        <dbReference type="Proteomes" id="UP001516400"/>
    </source>
</evidence>
<accession>A0ABD2MY59</accession>
<dbReference type="AlphaFoldDB" id="A0ABD2MY59"/>
<proteinExistence type="predicted"/>
<dbReference type="Proteomes" id="UP001516400">
    <property type="component" value="Unassembled WGS sequence"/>
</dbReference>
<dbReference type="PANTHER" id="PTHR23314">
    <property type="entry name" value="SPERM-ASSOCIATED ANTIGEN 6 ARMADILLO REPEAT-CONTAINING"/>
    <property type="match status" value="1"/>
</dbReference>
<dbReference type="EMBL" id="JABFTP020000042">
    <property type="protein sequence ID" value="KAL3271300.1"/>
    <property type="molecule type" value="Genomic_DNA"/>
</dbReference>
<keyword evidence="2" id="KW-1185">Reference proteome</keyword>
<name>A0ABD2MY59_9CUCU</name>
<comment type="caution">
    <text evidence="1">The sequence shown here is derived from an EMBL/GenBank/DDBJ whole genome shotgun (WGS) entry which is preliminary data.</text>
</comment>
<protein>
    <submittedName>
        <fullName evidence="1">Uncharacterized protein</fullName>
    </submittedName>
</protein>
<dbReference type="PANTHER" id="PTHR23314:SF0">
    <property type="entry name" value="SPERM-ASSOCIATED ANTIGEN 6"/>
    <property type="match status" value="1"/>
</dbReference>
<gene>
    <name evidence="1" type="ORF">HHI36_021789</name>
</gene>
<evidence type="ECO:0000313" key="1">
    <source>
        <dbReference type="EMBL" id="KAL3271300.1"/>
    </source>
</evidence>
<organism evidence="1 2">
    <name type="scientific">Cryptolaemus montrouzieri</name>
    <dbReference type="NCBI Taxonomy" id="559131"/>
    <lineage>
        <taxon>Eukaryota</taxon>
        <taxon>Metazoa</taxon>
        <taxon>Ecdysozoa</taxon>
        <taxon>Arthropoda</taxon>
        <taxon>Hexapoda</taxon>
        <taxon>Insecta</taxon>
        <taxon>Pterygota</taxon>
        <taxon>Neoptera</taxon>
        <taxon>Endopterygota</taxon>
        <taxon>Coleoptera</taxon>
        <taxon>Polyphaga</taxon>
        <taxon>Cucujiformia</taxon>
        <taxon>Coccinelloidea</taxon>
        <taxon>Coccinellidae</taxon>
        <taxon>Scymninae</taxon>
        <taxon>Scymnini</taxon>
        <taxon>Cryptolaemus</taxon>
    </lineage>
</organism>
<sequence length="136" mass="15660">MSYKSREHMNVLYLEYKSMKRNTLLNKNINYVLPHDPKARRLFVTTGALKRIQEIDAKPGSTLMEYISVINASFPDEIVRYYSPGYPETLLEKVEQYSPQMATVFRETGRKDSDMQADVTALLDETTSSISQDMPP</sequence>